<dbReference type="GO" id="GO:0044194">
    <property type="term" value="C:cytolytic granule"/>
    <property type="evidence" value="ECO:0007669"/>
    <property type="project" value="UniProtKB-ARBA"/>
</dbReference>
<feature type="chain" id="PRO_5034442880" description="NAD(P)(+)--arginine ADP-ribosyltransferase" evidence="10">
    <location>
        <begin position="29"/>
        <end position="390"/>
    </location>
</feature>
<feature type="region of interest" description="Disordered" evidence="11">
    <location>
        <begin position="285"/>
        <end position="332"/>
    </location>
</feature>
<protein>
    <recommendedName>
        <fullName evidence="10">NAD(P)(+)--arginine ADP-ribosyltransferase</fullName>
        <ecNumber evidence="10">2.4.2.31</ecNumber>
    </recommendedName>
    <alternativeName>
        <fullName evidence="10">Mono(ADP-ribosyl)transferase</fullName>
    </alternativeName>
</protein>
<accession>A0A8C2SY54</accession>
<dbReference type="AlphaFoldDB" id="A0A8C2SY54"/>
<keyword evidence="3 10" id="KW-0808">Transferase</keyword>
<keyword evidence="8" id="KW-1015">Disulfide bond</keyword>
<dbReference type="GO" id="GO:0106274">
    <property type="term" value="F:NAD+-protein-arginine ADP-ribosyltransferase activity"/>
    <property type="evidence" value="ECO:0007669"/>
    <property type="project" value="UniProtKB-EC"/>
</dbReference>
<organism evidence="12 13">
    <name type="scientific">Coturnix japonica</name>
    <name type="common">Japanese quail</name>
    <name type="synonym">Coturnix coturnix japonica</name>
    <dbReference type="NCBI Taxonomy" id="93934"/>
    <lineage>
        <taxon>Eukaryota</taxon>
        <taxon>Metazoa</taxon>
        <taxon>Chordata</taxon>
        <taxon>Craniata</taxon>
        <taxon>Vertebrata</taxon>
        <taxon>Euteleostomi</taxon>
        <taxon>Archelosauria</taxon>
        <taxon>Archosauria</taxon>
        <taxon>Dinosauria</taxon>
        <taxon>Saurischia</taxon>
        <taxon>Theropoda</taxon>
        <taxon>Coelurosauria</taxon>
        <taxon>Aves</taxon>
        <taxon>Neognathae</taxon>
        <taxon>Galloanserae</taxon>
        <taxon>Galliformes</taxon>
        <taxon>Phasianidae</taxon>
        <taxon>Perdicinae</taxon>
        <taxon>Coturnix</taxon>
    </lineage>
</organism>
<dbReference type="GO" id="GO:0046677">
    <property type="term" value="P:response to antibiotic"/>
    <property type="evidence" value="ECO:0007669"/>
    <property type="project" value="UniProtKB-ARBA"/>
</dbReference>
<evidence type="ECO:0000313" key="12">
    <source>
        <dbReference type="Ensembl" id="ENSCJPP00005005557.1"/>
    </source>
</evidence>
<evidence type="ECO:0000256" key="9">
    <source>
        <dbReference type="ARBA" id="ARBA00047597"/>
    </source>
</evidence>
<dbReference type="Ensembl" id="ENSCJPT00005008993.1">
    <property type="protein sequence ID" value="ENSCJPP00005005557.1"/>
    <property type="gene ID" value="ENSCJPG00005005295.1"/>
</dbReference>
<dbReference type="PANTHER" id="PTHR10339:SF19">
    <property type="entry name" value="GPI-LINKED NAD(P)(+)--ARGININE ADP-RIBOSYLTRANSFERASE 1"/>
    <property type="match status" value="1"/>
</dbReference>
<keyword evidence="7 10" id="KW-0520">NAD</keyword>
<gene>
    <name evidence="12" type="primary">LOC107308551</name>
</gene>
<dbReference type="SUPFAM" id="SSF56399">
    <property type="entry name" value="ADP-ribosylation"/>
    <property type="match status" value="1"/>
</dbReference>
<reference evidence="12" key="1">
    <citation type="submission" date="2015-11" db="EMBL/GenBank/DDBJ databases">
        <authorList>
            <consortium name="International Coturnix japonica Genome Analysis Consortium"/>
            <person name="Warren W."/>
            <person name="Burt D.W."/>
            <person name="Antin P.B."/>
            <person name="Lanford R."/>
            <person name="Gros J."/>
            <person name="Wilson R.K."/>
        </authorList>
    </citation>
    <scope>NUCLEOTIDE SEQUENCE [LARGE SCALE GENOMIC DNA]</scope>
</reference>
<dbReference type="PRINTS" id="PR00970">
    <property type="entry name" value="RIBTRNSFRASE"/>
</dbReference>
<evidence type="ECO:0000256" key="10">
    <source>
        <dbReference type="RuleBase" id="RU361228"/>
    </source>
</evidence>
<dbReference type="PANTHER" id="PTHR10339">
    <property type="entry name" value="ADP-RIBOSYLTRANSFERASE"/>
    <property type="match status" value="1"/>
</dbReference>
<dbReference type="FunFam" id="3.90.176.10:FF:000001">
    <property type="entry name" value="NAD(P)(+)--arginine ADP-ribosyltransferase"/>
    <property type="match status" value="1"/>
</dbReference>
<dbReference type="InterPro" id="IPR050999">
    <property type="entry name" value="ADP-ribosyltransferase_ARG"/>
</dbReference>
<dbReference type="EC" id="2.4.2.31" evidence="10"/>
<evidence type="ECO:0000256" key="1">
    <source>
        <dbReference type="ARBA" id="ARBA00009558"/>
    </source>
</evidence>
<dbReference type="PROSITE" id="PS51996">
    <property type="entry name" value="TR_MART"/>
    <property type="match status" value="1"/>
</dbReference>
<reference evidence="12" key="2">
    <citation type="submission" date="2025-08" db="UniProtKB">
        <authorList>
            <consortium name="Ensembl"/>
        </authorList>
    </citation>
    <scope>IDENTIFICATION</scope>
</reference>
<proteinExistence type="inferred from homology"/>
<evidence type="ECO:0000256" key="2">
    <source>
        <dbReference type="ARBA" id="ARBA00022676"/>
    </source>
</evidence>
<evidence type="ECO:0000256" key="4">
    <source>
        <dbReference type="ARBA" id="ARBA00022695"/>
    </source>
</evidence>
<keyword evidence="4" id="KW-0548">Nucleotidyltransferase</keyword>
<keyword evidence="5 10" id="KW-0732">Signal</keyword>
<evidence type="ECO:0000256" key="5">
    <source>
        <dbReference type="ARBA" id="ARBA00022729"/>
    </source>
</evidence>
<dbReference type="GO" id="GO:0003950">
    <property type="term" value="F:NAD+ poly-ADP-ribosyltransferase activity"/>
    <property type="evidence" value="ECO:0007669"/>
    <property type="project" value="UniProtKB-ARBA"/>
</dbReference>
<evidence type="ECO:0000256" key="6">
    <source>
        <dbReference type="ARBA" id="ARBA00022857"/>
    </source>
</evidence>
<dbReference type="Pfam" id="PF01129">
    <property type="entry name" value="ART"/>
    <property type="match status" value="1"/>
</dbReference>
<sequence length="390" mass="44119">MGTWVLLHMGHQHVGWVLLLSTLVSALANNSKRDLGPVKVVAMDMANSTFDDQYRGCSRMMEDVLEELNRTEFTNQVYAEGWRTAAMEWRNRWGRANRPPALRRDQATAMMAYTMEGKLYHQFNAATRRDGTSRQHYLRSFPFKTLHFLLTRALQTLRESQPQRCHHVYRGVSDTRFTAQPGTVVRFGQFTSTSFLKNISESFGQDTFFSLVTCHGVPIKEFSNFPSEDEVLIPPFEQFMVTNFTSTKVGTFIELRSQGMNSTYNCEFVKDKWCKERPCVFIAGKRSPRPRSPRPRLGTACSPQSNSCPCLSPHRQEQPHGTPAPLGAPCGSHSPGSHSRALSCTHHPAAIPWSWTLLHVIPISPAGPRYCPSFSAEPLPLLFHLLDIFA</sequence>
<dbReference type="GO" id="GO:0005615">
    <property type="term" value="C:extracellular space"/>
    <property type="evidence" value="ECO:0007669"/>
    <property type="project" value="UniProtKB-ARBA"/>
</dbReference>
<keyword evidence="6 10" id="KW-0521">NADP</keyword>
<feature type="signal peptide" evidence="10">
    <location>
        <begin position="1"/>
        <end position="28"/>
    </location>
</feature>
<evidence type="ECO:0000256" key="11">
    <source>
        <dbReference type="SAM" id="MobiDB-lite"/>
    </source>
</evidence>
<keyword evidence="13" id="KW-1185">Reference proteome</keyword>
<dbReference type="Proteomes" id="UP000694412">
    <property type="component" value="Chromosome 1"/>
</dbReference>
<evidence type="ECO:0000256" key="3">
    <source>
        <dbReference type="ARBA" id="ARBA00022679"/>
    </source>
</evidence>
<name>A0A8C2SY54_COTJA</name>
<dbReference type="GO" id="GO:0016779">
    <property type="term" value="F:nucleotidyltransferase activity"/>
    <property type="evidence" value="ECO:0007669"/>
    <property type="project" value="UniProtKB-KW"/>
</dbReference>
<evidence type="ECO:0000256" key="7">
    <source>
        <dbReference type="ARBA" id="ARBA00023027"/>
    </source>
</evidence>
<reference evidence="12" key="3">
    <citation type="submission" date="2025-09" db="UniProtKB">
        <authorList>
            <consortium name="Ensembl"/>
        </authorList>
    </citation>
    <scope>IDENTIFICATION</scope>
</reference>
<dbReference type="InterPro" id="IPR000768">
    <property type="entry name" value="ART"/>
</dbReference>
<keyword evidence="2 10" id="KW-0328">Glycosyltransferase</keyword>
<dbReference type="PROSITE" id="PS01291">
    <property type="entry name" value="ART"/>
    <property type="match status" value="1"/>
</dbReference>
<dbReference type="GeneTree" id="ENSGT01030000234601"/>
<evidence type="ECO:0000313" key="13">
    <source>
        <dbReference type="Proteomes" id="UP000694412"/>
    </source>
</evidence>
<evidence type="ECO:0000256" key="8">
    <source>
        <dbReference type="ARBA" id="ARBA00023157"/>
    </source>
</evidence>
<comment type="similarity">
    <text evidence="1 10">Belongs to the Arg-specific ADP-ribosyltransferase family.</text>
</comment>
<dbReference type="Gene3D" id="3.90.176.10">
    <property type="entry name" value="Toxin ADP-ribosyltransferase, Chain A, domain 1"/>
    <property type="match status" value="1"/>
</dbReference>
<comment type="catalytic activity">
    <reaction evidence="9 10">
        <text>L-arginyl-[protein] + NAD(+) = N(omega)-(ADP-D-ribosyl)-L-arginyl-[protein] + nicotinamide + H(+)</text>
        <dbReference type="Rhea" id="RHEA:19149"/>
        <dbReference type="Rhea" id="RHEA-COMP:10532"/>
        <dbReference type="Rhea" id="RHEA-COMP:15087"/>
        <dbReference type="ChEBI" id="CHEBI:15378"/>
        <dbReference type="ChEBI" id="CHEBI:17154"/>
        <dbReference type="ChEBI" id="CHEBI:29965"/>
        <dbReference type="ChEBI" id="CHEBI:57540"/>
        <dbReference type="ChEBI" id="CHEBI:142554"/>
        <dbReference type="EC" id="2.4.2.31"/>
    </reaction>
</comment>